<name>A0ABT6B908_9GAMM</name>
<evidence type="ECO:0000313" key="2">
    <source>
        <dbReference type="Proteomes" id="UP001528850"/>
    </source>
</evidence>
<accession>A0ABT6B908</accession>
<dbReference type="Proteomes" id="UP001528850">
    <property type="component" value="Unassembled WGS sequence"/>
</dbReference>
<comment type="caution">
    <text evidence="1">The sequence shown here is derived from an EMBL/GenBank/DDBJ whole genome shotgun (WGS) entry which is preliminary data.</text>
</comment>
<organism evidence="1 2">
    <name type="scientific">Luteibacter sahnii</name>
    <dbReference type="NCBI Taxonomy" id="3021977"/>
    <lineage>
        <taxon>Bacteria</taxon>
        <taxon>Pseudomonadati</taxon>
        <taxon>Pseudomonadota</taxon>
        <taxon>Gammaproteobacteria</taxon>
        <taxon>Lysobacterales</taxon>
        <taxon>Rhodanobacteraceae</taxon>
        <taxon>Luteibacter</taxon>
    </lineage>
</organism>
<dbReference type="EMBL" id="JARJJS010000001">
    <property type="protein sequence ID" value="MDF4024608.1"/>
    <property type="molecule type" value="Genomic_DNA"/>
</dbReference>
<sequence length="73" mass="8324">MSQTTLYLPYTDSPRGLWNVLRNSEMVGRFDTPDEAMRHARNLVRSLRAQSGQSAEIKVEDERGTWRLADAGD</sequence>
<evidence type="ECO:0008006" key="3">
    <source>
        <dbReference type="Google" id="ProtNLM"/>
    </source>
</evidence>
<evidence type="ECO:0000313" key="1">
    <source>
        <dbReference type="EMBL" id="MDF4024608.1"/>
    </source>
</evidence>
<proteinExistence type="predicted"/>
<keyword evidence="2" id="KW-1185">Reference proteome</keyword>
<dbReference type="RefSeq" id="WP_320552035.1">
    <property type="nucleotide sequence ID" value="NZ_JAQLOK010000005.1"/>
</dbReference>
<reference evidence="1 2" key="1">
    <citation type="journal article" date="2024" name="Curr. Microbiol.">
        <title>Luteibacter sahnii sp. nov., A Novel Yellow-Colored Xanthomonadin Pigment Producing Probiotic Bacterium from Healthy Rice Seed Microbiome.</title>
        <authorList>
            <person name="Jaiswal G."/>
            <person name="Rana R."/>
            <person name="Nayak P.K."/>
            <person name="Chouhan R."/>
            <person name="Gandhi S.G."/>
            <person name="Patel H.K."/>
            <person name="Patil P.B."/>
        </authorList>
    </citation>
    <scope>NUCLEOTIDE SEQUENCE [LARGE SCALE GENOMIC DNA]</scope>
    <source>
        <strain evidence="1 2">PPL201</strain>
    </source>
</reference>
<protein>
    <recommendedName>
        <fullName evidence="3">DUF2188 domain-containing protein</fullName>
    </recommendedName>
</protein>
<gene>
    <name evidence="1" type="ORF">P3W24_06505</name>
</gene>